<dbReference type="Pfam" id="PF02687">
    <property type="entry name" value="FtsX"/>
    <property type="match status" value="1"/>
</dbReference>
<keyword evidence="4 6" id="KW-1133">Transmembrane helix</keyword>
<dbReference type="PANTHER" id="PTHR43738:SF2">
    <property type="entry name" value="ABC TRANSPORTER PERMEASE"/>
    <property type="match status" value="1"/>
</dbReference>
<comment type="caution">
    <text evidence="8">The sequence shown here is derived from an EMBL/GenBank/DDBJ whole genome shotgun (WGS) entry which is preliminary data.</text>
</comment>
<gene>
    <name evidence="8" type="ORF">SDC9_150274</name>
</gene>
<protein>
    <recommendedName>
        <fullName evidence="7">ABC3 transporter permease C-terminal domain-containing protein</fullName>
    </recommendedName>
</protein>
<sequence>MIRIKELSTLRAIGMSIRDIKKMITKESIIYAIFSTILSAISATLSNFKFAYMINKAKAEVIGAENSLSYSIPINEILQFAIVTIIICILATYLSTNKLVKLSIVEGLKIND</sequence>
<keyword evidence="3 6" id="KW-0812">Transmembrane</keyword>
<evidence type="ECO:0000256" key="4">
    <source>
        <dbReference type="ARBA" id="ARBA00022989"/>
    </source>
</evidence>
<evidence type="ECO:0000256" key="1">
    <source>
        <dbReference type="ARBA" id="ARBA00004651"/>
    </source>
</evidence>
<evidence type="ECO:0000259" key="7">
    <source>
        <dbReference type="Pfam" id="PF02687"/>
    </source>
</evidence>
<feature type="domain" description="ABC3 transporter permease C-terminal" evidence="7">
    <location>
        <begin position="3"/>
        <end position="103"/>
    </location>
</feature>
<dbReference type="InterPro" id="IPR051125">
    <property type="entry name" value="ABC-4/HrtB_transporter"/>
</dbReference>
<feature type="transmembrane region" description="Helical" evidence="6">
    <location>
        <begin position="77"/>
        <end position="94"/>
    </location>
</feature>
<keyword evidence="5 6" id="KW-0472">Membrane</keyword>
<name>A0A645EM13_9ZZZZ</name>
<keyword evidence="2" id="KW-1003">Cell membrane</keyword>
<dbReference type="InterPro" id="IPR003838">
    <property type="entry name" value="ABC3_permease_C"/>
</dbReference>
<proteinExistence type="predicted"/>
<accession>A0A645EM13</accession>
<reference evidence="8" key="1">
    <citation type="submission" date="2019-08" db="EMBL/GenBank/DDBJ databases">
        <authorList>
            <person name="Kucharzyk K."/>
            <person name="Murdoch R.W."/>
            <person name="Higgins S."/>
            <person name="Loffler F."/>
        </authorList>
    </citation>
    <scope>NUCLEOTIDE SEQUENCE</scope>
</reference>
<dbReference type="PANTHER" id="PTHR43738">
    <property type="entry name" value="ABC TRANSPORTER, MEMBRANE PROTEIN"/>
    <property type="match status" value="1"/>
</dbReference>
<organism evidence="8">
    <name type="scientific">bioreactor metagenome</name>
    <dbReference type="NCBI Taxonomy" id="1076179"/>
    <lineage>
        <taxon>unclassified sequences</taxon>
        <taxon>metagenomes</taxon>
        <taxon>ecological metagenomes</taxon>
    </lineage>
</organism>
<evidence type="ECO:0000256" key="6">
    <source>
        <dbReference type="SAM" id="Phobius"/>
    </source>
</evidence>
<comment type="subcellular location">
    <subcellularLocation>
        <location evidence="1">Cell membrane</location>
        <topology evidence="1">Multi-pass membrane protein</topology>
    </subcellularLocation>
</comment>
<evidence type="ECO:0000313" key="8">
    <source>
        <dbReference type="EMBL" id="MPN03051.1"/>
    </source>
</evidence>
<dbReference type="GO" id="GO:0005886">
    <property type="term" value="C:plasma membrane"/>
    <property type="evidence" value="ECO:0007669"/>
    <property type="project" value="UniProtKB-SubCell"/>
</dbReference>
<evidence type="ECO:0000256" key="5">
    <source>
        <dbReference type="ARBA" id="ARBA00023136"/>
    </source>
</evidence>
<evidence type="ECO:0000256" key="2">
    <source>
        <dbReference type="ARBA" id="ARBA00022475"/>
    </source>
</evidence>
<dbReference type="AlphaFoldDB" id="A0A645EM13"/>
<evidence type="ECO:0000256" key="3">
    <source>
        <dbReference type="ARBA" id="ARBA00022692"/>
    </source>
</evidence>
<dbReference type="EMBL" id="VSSQ01048996">
    <property type="protein sequence ID" value="MPN03051.1"/>
    <property type="molecule type" value="Genomic_DNA"/>
</dbReference>
<feature type="transmembrane region" description="Helical" evidence="6">
    <location>
        <begin position="28"/>
        <end position="48"/>
    </location>
</feature>